<dbReference type="GO" id="GO:0004725">
    <property type="term" value="F:protein tyrosine phosphatase activity"/>
    <property type="evidence" value="ECO:0007669"/>
    <property type="project" value="InterPro"/>
</dbReference>
<dbReference type="InterPro" id="IPR003595">
    <property type="entry name" value="Tyr_Pase_cat"/>
</dbReference>
<keyword evidence="4" id="KW-0436">Ligase</keyword>
<keyword evidence="1" id="KW-0378">Hydrolase</keyword>
<dbReference type="Gene3D" id="3.30.470.30">
    <property type="entry name" value="DNA ligase/mRNA capping enzyme"/>
    <property type="match status" value="1"/>
</dbReference>
<organism evidence="4 5">
    <name type="scientific">Crucibulum laeve</name>
    <dbReference type="NCBI Taxonomy" id="68775"/>
    <lineage>
        <taxon>Eukaryota</taxon>
        <taxon>Fungi</taxon>
        <taxon>Dikarya</taxon>
        <taxon>Basidiomycota</taxon>
        <taxon>Agaricomycotina</taxon>
        <taxon>Agaricomycetes</taxon>
        <taxon>Agaricomycetidae</taxon>
        <taxon>Agaricales</taxon>
        <taxon>Agaricineae</taxon>
        <taxon>Nidulariaceae</taxon>
        <taxon>Crucibulum</taxon>
    </lineage>
</organism>
<dbReference type="STRING" id="68775.A0A5C3MA60"/>
<dbReference type="CDD" id="cd14504">
    <property type="entry name" value="DUSP23"/>
    <property type="match status" value="1"/>
</dbReference>
<dbReference type="PRINTS" id="PR00700">
    <property type="entry name" value="PRTYPHPHTASE"/>
</dbReference>
<evidence type="ECO:0000313" key="5">
    <source>
        <dbReference type="Proteomes" id="UP000308652"/>
    </source>
</evidence>
<protein>
    <submittedName>
        <fullName evidence="4">ATP dependent DNA ligase</fullName>
    </submittedName>
</protein>
<gene>
    <name evidence="4" type="ORF">BDQ12DRAFT_354914</name>
</gene>
<dbReference type="AlphaFoldDB" id="A0A5C3MA60"/>
<feature type="domain" description="Tyrosine-protein phosphatase" evidence="2">
    <location>
        <begin position="198"/>
        <end position="444"/>
    </location>
</feature>
<name>A0A5C3MA60_9AGAR</name>
<accession>A0A5C3MA60</accession>
<sequence>MSITLQKVRGVLALTGSPIDDIALDAISHSGGWNLNSNPLHTEPPYHITVLSKDELRNVPQERISTLQADTRHIFTAGVGGNSSSGVFFVVVIWAAGQQLRKQLGLPPKQFHVTLSVRDNHNMDKSITSLLLGQSPKAVTPDFLDHLAFTLHISGQYYEVQQYCVKLVVLLPDSHKGYLRLADSALWNKQYKLAMLSYARAYEYTDEEKVRLYCFKKLIECSKKTEWGPVLREHEIAELPAELTCILLKPWSDTLREALSDATIVPTLQLEPRQALFVPNPSQPPGNQNLYKLPRFFRWLIPCYIAIMSTPRSEDDISALASPHLGIRHVLTLTEETPLPTSWFRGKPITNTYLPIPNFHPPSIEQMDLVMRLFEDANKLPILVHCGGGKGRAGTVAACYMAAFGFGRPHPDLAHPTLSATEAVAQLRAIRPGSIETSQQEAFVSKWCSTIWKRQSIYPELSSEPSPCPLEVEGKLGDYNDLFMLVGLPGSGKSWLSKSLLTRNPFRWIHISQDDSGSRMSCETEIGRAHGRVLFDRCNTAASDRKLWLELAANWCTAPVCVWFDYDQELCISRAQMRAGHPTLPPGKRVRSAVDQMHKVFVKPTLQEGFKTIVTIKSFAAMQELVDLLSPPVTLLKFPRTPHLINLGAATEDDIVIPTTVSLPEGHVVITEKIDGANMGFSLSADRTEIITQNRSHYVNSTSHEQFKKLGLWIDRHREDLYKILDRDPYFAQRYILYGEWLFATHSIPYSHLPDHVLAFDIYDRSSQTWADRKTLLRLLASTSIHTVPVLHEGNMPSEKELLEMIQMPSNFYDGRVEGVYVKVERSSCVVSRSKVVRKDFIAGNEHWSKGNMRVNGLALEAEPT</sequence>
<dbReference type="InterPro" id="IPR000387">
    <property type="entry name" value="Tyr_Pase_dom"/>
</dbReference>
<keyword evidence="5" id="KW-1185">Reference proteome</keyword>
<dbReference type="GO" id="GO:0016874">
    <property type="term" value="F:ligase activity"/>
    <property type="evidence" value="ECO:0007669"/>
    <property type="project" value="UniProtKB-KW"/>
</dbReference>
<dbReference type="InterPro" id="IPR052732">
    <property type="entry name" value="Cell-binding_unc_protein"/>
</dbReference>
<evidence type="ECO:0000259" key="3">
    <source>
        <dbReference type="PROSITE" id="PS50056"/>
    </source>
</evidence>
<dbReference type="EMBL" id="ML213593">
    <property type="protein sequence ID" value="TFK42162.1"/>
    <property type="molecule type" value="Genomic_DNA"/>
</dbReference>
<dbReference type="SUPFAM" id="SSF52540">
    <property type="entry name" value="P-loop containing nucleoside triphosphate hydrolases"/>
    <property type="match status" value="1"/>
</dbReference>
<dbReference type="Gene3D" id="3.90.190.10">
    <property type="entry name" value="Protein tyrosine phosphatase superfamily"/>
    <property type="match status" value="1"/>
</dbReference>
<dbReference type="PROSITE" id="PS50056">
    <property type="entry name" value="TYR_PHOSPHATASE_2"/>
    <property type="match status" value="1"/>
</dbReference>
<proteinExistence type="predicted"/>
<dbReference type="SUPFAM" id="SSF48452">
    <property type="entry name" value="TPR-like"/>
    <property type="match status" value="1"/>
</dbReference>
<dbReference type="SUPFAM" id="SSF56091">
    <property type="entry name" value="DNA ligase/mRNA capping enzyme, catalytic domain"/>
    <property type="match status" value="1"/>
</dbReference>
<dbReference type="Pfam" id="PF22784">
    <property type="entry name" value="PTP-SAK"/>
    <property type="match status" value="1"/>
</dbReference>
<dbReference type="InterPro" id="IPR057023">
    <property type="entry name" value="PTP-SAK"/>
</dbReference>
<dbReference type="InterPro" id="IPR027417">
    <property type="entry name" value="P-loop_NTPase"/>
</dbReference>
<evidence type="ECO:0000259" key="2">
    <source>
        <dbReference type="PROSITE" id="PS50055"/>
    </source>
</evidence>
<dbReference type="PROSITE" id="PS50055">
    <property type="entry name" value="TYR_PHOSPHATASE_PTP"/>
    <property type="match status" value="1"/>
</dbReference>
<dbReference type="Proteomes" id="UP000308652">
    <property type="component" value="Unassembled WGS sequence"/>
</dbReference>
<dbReference type="Pfam" id="PF22547">
    <property type="entry name" value="2H-SAK"/>
    <property type="match status" value="1"/>
</dbReference>
<reference evidence="4 5" key="1">
    <citation type="journal article" date="2019" name="Nat. Ecol. Evol.">
        <title>Megaphylogeny resolves global patterns of mushroom evolution.</title>
        <authorList>
            <person name="Varga T."/>
            <person name="Krizsan K."/>
            <person name="Foldi C."/>
            <person name="Dima B."/>
            <person name="Sanchez-Garcia M."/>
            <person name="Sanchez-Ramirez S."/>
            <person name="Szollosi G.J."/>
            <person name="Szarkandi J.G."/>
            <person name="Papp V."/>
            <person name="Albert L."/>
            <person name="Andreopoulos W."/>
            <person name="Angelini C."/>
            <person name="Antonin V."/>
            <person name="Barry K.W."/>
            <person name="Bougher N.L."/>
            <person name="Buchanan P."/>
            <person name="Buyck B."/>
            <person name="Bense V."/>
            <person name="Catcheside P."/>
            <person name="Chovatia M."/>
            <person name="Cooper J."/>
            <person name="Damon W."/>
            <person name="Desjardin D."/>
            <person name="Finy P."/>
            <person name="Geml J."/>
            <person name="Haridas S."/>
            <person name="Hughes K."/>
            <person name="Justo A."/>
            <person name="Karasinski D."/>
            <person name="Kautmanova I."/>
            <person name="Kiss B."/>
            <person name="Kocsube S."/>
            <person name="Kotiranta H."/>
            <person name="LaButti K.M."/>
            <person name="Lechner B.E."/>
            <person name="Liimatainen K."/>
            <person name="Lipzen A."/>
            <person name="Lukacs Z."/>
            <person name="Mihaltcheva S."/>
            <person name="Morgado L.N."/>
            <person name="Niskanen T."/>
            <person name="Noordeloos M.E."/>
            <person name="Ohm R.A."/>
            <person name="Ortiz-Santana B."/>
            <person name="Ovrebo C."/>
            <person name="Racz N."/>
            <person name="Riley R."/>
            <person name="Savchenko A."/>
            <person name="Shiryaev A."/>
            <person name="Soop K."/>
            <person name="Spirin V."/>
            <person name="Szebenyi C."/>
            <person name="Tomsovsky M."/>
            <person name="Tulloss R.E."/>
            <person name="Uehling J."/>
            <person name="Grigoriev I.V."/>
            <person name="Vagvolgyi C."/>
            <person name="Papp T."/>
            <person name="Martin F.M."/>
            <person name="Miettinen O."/>
            <person name="Hibbett D.S."/>
            <person name="Nagy L.G."/>
        </authorList>
    </citation>
    <scope>NUCLEOTIDE SEQUENCE [LARGE SCALE GENOMIC DNA]</scope>
    <source>
        <strain evidence="4 5">CBS 166.37</strain>
    </source>
</reference>
<feature type="domain" description="Tyrosine specific protein phosphatases" evidence="3">
    <location>
        <begin position="364"/>
        <end position="442"/>
    </location>
</feature>
<dbReference type="PANTHER" id="PTHR43883">
    <property type="entry name" value="SLR0207 PROTEIN"/>
    <property type="match status" value="1"/>
</dbReference>
<dbReference type="InterPro" id="IPR021122">
    <property type="entry name" value="RNA_ligase_dom_REL/Rnl2"/>
</dbReference>
<dbReference type="SUPFAM" id="SSF52799">
    <property type="entry name" value="(Phosphotyrosine protein) phosphatases II"/>
    <property type="match status" value="1"/>
</dbReference>
<dbReference type="InterPro" id="IPR011990">
    <property type="entry name" value="TPR-like_helical_dom_sf"/>
</dbReference>
<dbReference type="Pfam" id="PF09414">
    <property type="entry name" value="RNA_ligase"/>
    <property type="match status" value="1"/>
</dbReference>
<dbReference type="Gene3D" id="3.40.50.300">
    <property type="entry name" value="P-loop containing nucleotide triphosphate hydrolases"/>
    <property type="match status" value="1"/>
</dbReference>
<dbReference type="InterPro" id="IPR000242">
    <property type="entry name" value="PTP_cat"/>
</dbReference>
<evidence type="ECO:0000313" key="4">
    <source>
        <dbReference type="EMBL" id="TFK42162.1"/>
    </source>
</evidence>
<dbReference type="FunFam" id="3.90.190.10:FF:000157">
    <property type="entry name" value="Protein-tyrosine phosphatase"/>
    <property type="match status" value="1"/>
</dbReference>
<dbReference type="InterPro" id="IPR054498">
    <property type="entry name" value="2H-SAK"/>
</dbReference>
<evidence type="ECO:0000256" key="1">
    <source>
        <dbReference type="ARBA" id="ARBA00022801"/>
    </source>
</evidence>
<dbReference type="OrthoDB" id="432447at2759"/>
<dbReference type="PANTHER" id="PTHR43883:SF1">
    <property type="entry name" value="GLUCONOKINASE"/>
    <property type="match status" value="1"/>
</dbReference>
<dbReference type="SMART" id="SM00404">
    <property type="entry name" value="PTPc_motif"/>
    <property type="match status" value="1"/>
</dbReference>
<dbReference type="InterPro" id="IPR029021">
    <property type="entry name" value="Prot-tyrosine_phosphatase-like"/>
</dbReference>